<gene>
    <name evidence="9" type="ORF">K7G82_05315</name>
</gene>
<dbReference type="Gene3D" id="1.20.140.10">
    <property type="entry name" value="Butyryl-CoA Dehydrogenase, subunit A, domain 3"/>
    <property type="match status" value="1"/>
</dbReference>
<dbReference type="Gene3D" id="2.40.110.10">
    <property type="entry name" value="Butyryl-CoA Dehydrogenase, subunit A, domain 2"/>
    <property type="match status" value="1"/>
</dbReference>
<dbReference type="InterPro" id="IPR009075">
    <property type="entry name" value="AcylCo_DH/oxidase_C"/>
</dbReference>
<name>A0ABS7PKD3_9SPHN</name>
<comment type="similarity">
    <text evidence="2 5">Belongs to the acyl-CoA dehydrogenase family.</text>
</comment>
<dbReference type="InterPro" id="IPR046373">
    <property type="entry name" value="Acyl-CoA_Oxase/DH_mid-dom_sf"/>
</dbReference>
<feature type="domain" description="Acyl-CoA oxidase/dehydrogenase middle" evidence="7">
    <location>
        <begin position="132"/>
        <end position="206"/>
    </location>
</feature>
<accession>A0ABS7PKD3</accession>
<evidence type="ECO:0000256" key="4">
    <source>
        <dbReference type="ARBA" id="ARBA00022827"/>
    </source>
</evidence>
<dbReference type="Pfam" id="PF02770">
    <property type="entry name" value="Acyl-CoA_dh_M"/>
    <property type="match status" value="1"/>
</dbReference>
<evidence type="ECO:0000256" key="3">
    <source>
        <dbReference type="ARBA" id="ARBA00022630"/>
    </source>
</evidence>
<proteinExistence type="inferred from homology"/>
<dbReference type="SUPFAM" id="SSF56645">
    <property type="entry name" value="Acyl-CoA dehydrogenase NM domain-like"/>
    <property type="match status" value="1"/>
</dbReference>
<evidence type="ECO:0000313" key="9">
    <source>
        <dbReference type="EMBL" id="MBY8821701.1"/>
    </source>
</evidence>
<evidence type="ECO:0000259" key="6">
    <source>
        <dbReference type="Pfam" id="PF00441"/>
    </source>
</evidence>
<feature type="domain" description="Acyl-CoA dehydrogenase/oxidase N-terminal" evidence="8">
    <location>
        <begin position="15"/>
        <end position="127"/>
    </location>
</feature>
<keyword evidence="5" id="KW-0560">Oxidoreductase</keyword>
<evidence type="ECO:0000256" key="5">
    <source>
        <dbReference type="RuleBase" id="RU362125"/>
    </source>
</evidence>
<keyword evidence="10" id="KW-1185">Reference proteome</keyword>
<sequence length="510" mass="53226">MQADTITTGEAPHSESDAALVARIDRLCTETLLPIVHGWSDHAVTCRPLIEAIAAENLLGLALPEGYGGQGQVDRYSAILCLLRERFGYHDALIDTHFAVQGLGTSAIVRMGTAEQHARYLPGLTAGRTLFSFALTEPHSGSDVLGMKTRAHRDGNDWVLNGSKMFISGAPDADVYITFARTGGEEDKRSVTAFLVEKDTPGFTARGGIDLQAPHAIGYLDFDDCRLPDSQRIGEVGDGLRASLGTLEIFRPSVGAATIGMARRALDLALGFAGGRQAFGGTLADLPGIRLKLGRMAALIQGGSALINRAATMRDSGRSTLVEGAIAKAFSTEAAVEIIYEAQQIHGGRGVIVGQEIEMLSRAVRPTTIYEGASEVQRSIIGKAEAKRAAAGGSRGTAVDGPATALLAGARDCYEAWLAAASVDGRTQQPAFQVRLAESAMALEAAETVAPGDAQLYLALAAARAIIGNIQRTGGGAAIDALDRAVADAGAHEDGLALAIANALFAEAAR</sequence>
<dbReference type="PANTHER" id="PTHR43884">
    <property type="entry name" value="ACYL-COA DEHYDROGENASE"/>
    <property type="match status" value="1"/>
</dbReference>
<dbReference type="Pfam" id="PF02771">
    <property type="entry name" value="Acyl-CoA_dh_N"/>
    <property type="match status" value="1"/>
</dbReference>
<keyword evidence="4 5" id="KW-0274">FAD</keyword>
<evidence type="ECO:0000313" key="10">
    <source>
        <dbReference type="Proteomes" id="UP000706039"/>
    </source>
</evidence>
<protein>
    <submittedName>
        <fullName evidence="9">Acyl-CoA dehydrogenase family protein</fullName>
    </submittedName>
</protein>
<dbReference type="InterPro" id="IPR009100">
    <property type="entry name" value="AcylCoA_DH/oxidase_NM_dom_sf"/>
</dbReference>
<dbReference type="PROSITE" id="PS00072">
    <property type="entry name" value="ACYL_COA_DH_1"/>
    <property type="match status" value="1"/>
</dbReference>
<evidence type="ECO:0000256" key="2">
    <source>
        <dbReference type="ARBA" id="ARBA00009347"/>
    </source>
</evidence>
<evidence type="ECO:0000259" key="7">
    <source>
        <dbReference type="Pfam" id="PF02770"/>
    </source>
</evidence>
<dbReference type="EMBL" id="JAINVV010000003">
    <property type="protein sequence ID" value="MBY8821701.1"/>
    <property type="molecule type" value="Genomic_DNA"/>
</dbReference>
<dbReference type="PANTHER" id="PTHR43884:SF22">
    <property type="entry name" value="BLR3437 PROTEIN"/>
    <property type="match status" value="1"/>
</dbReference>
<dbReference type="InterPro" id="IPR006089">
    <property type="entry name" value="Acyl-CoA_DH_CS"/>
</dbReference>
<feature type="domain" description="Acyl-CoA dehydrogenase/oxidase C-terminal" evidence="6">
    <location>
        <begin position="237"/>
        <end position="384"/>
    </location>
</feature>
<dbReference type="InterPro" id="IPR006091">
    <property type="entry name" value="Acyl-CoA_Oxase/DH_mid-dom"/>
</dbReference>
<dbReference type="Pfam" id="PF00441">
    <property type="entry name" value="Acyl-CoA_dh_1"/>
    <property type="match status" value="1"/>
</dbReference>
<dbReference type="Gene3D" id="1.10.540.10">
    <property type="entry name" value="Acyl-CoA dehydrogenase/oxidase, N-terminal domain"/>
    <property type="match status" value="1"/>
</dbReference>
<comment type="cofactor">
    <cofactor evidence="1 5">
        <name>FAD</name>
        <dbReference type="ChEBI" id="CHEBI:57692"/>
    </cofactor>
</comment>
<dbReference type="SUPFAM" id="SSF47203">
    <property type="entry name" value="Acyl-CoA dehydrogenase C-terminal domain-like"/>
    <property type="match status" value="1"/>
</dbReference>
<evidence type="ECO:0000256" key="1">
    <source>
        <dbReference type="ARBA" id="ARBA00001974"/>
    </source>
</evidence>
<dbReference type="InterPro" id="IPR037069">
    <property type="entry name" value="AcylCoA_DH/ox_N_sf"/>
</dbReference>
<organism evidence="9 10">
    <name type="scientific">Sphingomonas colocasiae</name>
    <dbReference type="NCBI Taxonomy" id="1848973"/>
    <lineage>
        <taxon>Bacteria</taxon>
        <taxon>Pseudomonadati</taxon>
        <taxon>Pseudomonadota</taxon>
        <taxon>Alphaproteobacteria</taxon>
        <taxon>Sphingomonadales</taxon>
        <taxon>Sphingomonadaceae</taxon>
        <taxon>Sphingomonas</taxon>
    </lineage>
</organism>
<dbReference type="RefSeq" id="WP_222988795.1">
    <property type="nucleotide sequence ID" value="NZ_JAINVV010000003.1"/>
</dbReference>
<evidence type="ECO:0000259" key="8">
    <source>
        <dbReference type="Pfam" id="PF02771"/>
    </source>
</evidence>
<dbReference type="Proteomes" id="UP000706039">
    <property type="component" value="Unassembled WGS sequence"/>
</dbReference>
<dbReference type="InterPro" id="IPR036250">
    <property type="entry name" value="AcylCo_DH-like_C"/>
</dbReference>
<comment type="caution">
    <text evidence="9">The sequence shown here is derived from an EMBL/GenBank/DDBJ whole genome shotgun (WGS) entry which is preliminary data.</text>
</comment>
<dbReference type="InterPro" id="IPR013786">
    <property type="entry name" value="AcylCoA_DH/ox_N"/>
</dbReference>
<keyword evidence="3 5" id="KW-0285">Flavoprotein</keyword>
<reference evidence="9 10" key="1">
    <citation type="submission" date="2021-08" db="EMBL/GenBank/DDBJ databases">
        <authorList>
            <person name="Tuo L."/>
        </authorList>
    </citation>
    <scope>NUCLEOTIDE SEQUENCE [LARGE SCALE GENOMIC DNA]</scope>
    <source>
        <strain evidence="9 10">JCM 31229</strain>
    </source>
</reference>